<dbReference type="RefSeq" id="WP_062497561.1">
    <property type="nucleotide sequence ID" value="NZ_LHZB01000119.1"/>
</dbReference>
<dbReference type="EMBL" id="LHZB01000119">
    <property type="protein sequence ID" value="KXU99860.1"/>
    <property type="molecule type" value="Genomic_DNA"/>
</dbReference>
<dbReference type="AlphaFoldDB" id="A0A149QRF7"/>
<dbReference type="Proteomes" id="UP000075573">
    <property type="component" value="Unassembled WGS sequence"/>
</dbReference>
<comment type="caution">
    <text evidence="1">The sequence shown here is derived from an EMBL/GenBank/DDBJ whole genome shotgun (WGS) entry which is preliminary data.</text>
</comment>
<reference evidence="1 2" key="1">
    <citation type="submission" date="2015-06" db="EMBL/GenBank/DDBJ databases">
        <title>Improved classification and identification of acetic acid bacteria using matrix-assisted laser desorption/ionization time-of-flight mass spectrometry; Gluconobacter nephelii and Gluconobacter uchimurae are later heterotypic synonyms of Gluconobacter japonicus and Gluconobacter oxydans, respectively.</title>
        <authorList>
            <person name="Li L."/>
            <person name="Cleenwerck I."/>
            <person name="De Vuyst L."/>
            <person name="Vandamme P."/>
        </authorList>
    </citation>
    <scope>NUCLEOTIDE SEQUENCE [LARGE SCALE GENOMIC DNA]</scope>
    <source>
        <strain evidence="1 2">LMG 1764</strain>
    </source>
</reference>
<protein>
    <recommendedName>
        <fullName evidence="3">Lysophospholipase</fullName>
    </recommendedName>
</protein>
<dbReference type="PIRSF" id="PIRSF032025">
    <property type="entry name" value="UCP032025"/>
    <property type="match status" value="1"/>
</dbReference>
<proteinExistence type="predicted"/>
<dbReference type="InterPro" id="IPR008320">
    <property type="entry name" value="UCP032025"/>
</dbReference>
<accession>A0A149QRF7</accession>
<dbReference type="PATRIC" id="fig|442.7.peg.950"/>
<evidence type="ECO:0000313" key="2">
    <source>
        <dbReference type="Proteomes" id="UP000075573"/>
    </source>
</evidence>
<organism evidence="1 2">
    <name type="scientific">Gluconobacter potus</name>
    <dbReference type="NCBI Taxonomy" id="2724927"/>
    <lineage>
        <taxon>Bacteria</taxon>
        <taxon>Pseudomonadati</taxon>
        <taxon>Pseudomonadota</taxon>
        <taxon>Alphaproteobacteria</taxon>
        <taxon>Acetobacterales</taxon>
        <taxon>Acetobacteraceae</taxon>
        <taxon>Gluconobacter</taxon>
    </lineage>
</organism>
<dbReference type="Pfam" id="PF07370">
    <property type="entry name" value="DUF1489"/>
    <property type="match status" value="1"/>
</dbReference>
<evidence type="ECO:0000313" key="1">
    <source>
        <dbReference type="EMBL" id="KXU99860.1"/>
    </source>
</evidence>
<gene>
    <name evidence="1" type="ORF">AD929_14010</name>
</gene>
<evidence type="ECO:0008006" key="3">
    <source>
        <dbReference type="Google" id="ProtNLM"/>
    </source>
</evidence>
<sequence>MLNIIKLAVGCPSLEVLRERMAHPRINGHGAVPTRTMPRRADEVLDGGSLYRVMDGMILCRQPIIGLESCQRSDGSTGTLIVVSDEIIPVQPRPMRPFQGWRYLDPKDAPPDLGNSLTQDGIADLPPQLRRELAELALI</sequence>
<name>A0A149QRF7_9PROT</name>